<comment type="caution">
    <text evidence="2">The sequence shown here is derived from an EMBL/GenBank/DDBJ whole genome shotgun (WGS) entry which is preliminary data.</text>
</comment>
<organism evidence="2 3">
    <name type="scientific">Candidatus Lachnoclostridium stercoravium</name>
    <dbReference type="NCBI Taxonomy" id="2838633"/>
    <lineage>
        <taxon>Bacteria</taxon>
        <taxon>Bacillati</taxon>
        <taxon>Bacillota</taxon>
        <taxon>Clostridia</taxon>
        <taxon>Lachnospirales</taxon>
        <taxon>Lachnospiraceae</taxon>
    </lineage>
</organism>
<sequence length="206" mass="23220">MKKEIGSIFTSLLGAVLFFAIAWQILGLGWIVSVILAAGVYGGLTLFTKPKRQLGGIDVEEIPGGQALEQKLAEARADFKSIGSSMESIEDPQMKLESRRLHETAGRILKYLEDHPEKIMTARRFIDYYQDTASKLLEKYVKLQKTGLSTKEADRLKGQTRQALLVLNRAFAGQFEKLMQNELMDMDADIRLLKQTMKAEGYEEDD</sequence>
<name>A0A9D2KM05_9FIRM</name>
<feature type="transmembrane region" description="Helical" evidence="1">
    <location>
        <begin position="5"/>
        <end position="23"/>
    </location>
</feature>
<evidence type="ECO:0000313" key="2">
    <source>
        <dbReference type="EMBL" id="HJA70103.1"/>
    </source>
</evidence>
<evidence type="ECO:0000256" key="1">
    <source>
        <dbReference type="SAM" id="Phobius"/>
    </source>
</evidence>
<reference evidence="2" key="2">
    <citation type="submission" date="2021-04" db="EMBL/GenBank/DDBJ databases">
        <authorList>
            <person name="Gilroy R."/>
        </authorList>
    </citation>
    <scope>NUCLEOTIDE SEQUENCE</scope>
    <source>
        <strain evidence="2">CHK178-16964</strain>
    </source>
</reference>
<keyword evidence="1" id="KW-0812">Transmembrane</keyword>
<accession>A0A9D2KM05</accession>
<dbReference type="Pfam" id="PF10112">
    <property type="entry name" value="Halogen_Hydrol"/>
    <property type="match status" value="1"/>
</dbReference>
<evidence type="ECO:0000313" key="3">
    <source>
        <dbReference type="Proteomes" id="UP000823900"/>
    </source>
</evidence>
<keyword evidence="1" id="KW-1133">Transmembrane helix</keyword>
<protein>
    <submittedName>
        <fullName evidence="2">5-bromo-4-chloroindolyl phosphate hydrolysis family protein</fullName>
    </submittedName>
</protein>
<dbReference type="Proteomes" id="UP000823900">
    <property type="component" value="Unassembled WGS sequence"/>
</dbReference>
<keyword evidence="1" id="KW-0472">Membrane</keyword>
<proteinExistence type="predicted"/>
<dbReference type="EMBL" id="DWZA01000005">
    <property type="protein sequence ID" value="HJA70103.1"/>
    <property type="molecule type" value="Genomic_DNA"/>
</dbReference>
<reference evidence="2" key="1">
    <citation type="journal article" date="2021" name="PeerJ">
        <title>Extensive microbial diversity within the chicken gut microbiome revealed by metagenomics and culture.</title>
        <authorList>
            <person name="Gilroy R."/>
            <person name="Ravi A."/>
            <person name="Getino M."/>
            <person name="Pursley I."/>
            <person name="Horton D.L."/>
            <person name="Alikhan N.F."/>
            <person name="Baker D."/>
            <person name="Gharbi K."/>
            <person name="Hall N."/>
            <person name="Watson M."/>
            <person name="Adriaenssens E.M."/>
            <person name="Foster-Nyarko E."/>
            <person name="Jarju S."/>
            <person name="Secka A."/>
            <person name="Antonio M."/>
            <person name="Oren A."/>
            <person name="Chaudhuri R.R."/>
            <person name="La Ragione R."/>
            <person name="Hildebrand F."/>
            <person name="Pallen M.J."/>
        </authorList>
    </citation>
    <scope>NUCLEOTIDE SEQUENCE</scope>
    <source>
        <strain evidence="2">CHK178-16964</strain>
    </source>
</reference>
<dbReference type="AlphaFoldDB" id="A0A9D2KM05"/>
<feature type="transmembrane region" description="Helical" evidence="1">
    <location>
        <begin position="29"/>
        <end position="47"/>
    </location>
</feature>
<dbReference type="InterPro" id="IPR018770">
    <property type="entry name" value="ChloroindolylP_hydrolase"/>
</dbReference>
<gene>
    <name evidence="2" type="ORF">IAA07_00805</name>
</gene>